<dbReference type="EMBL" id="JAMZMM010000016">
    <property type="protein sequence ID" value="MCP2727477.1"/>
    <property type="molecule type" value="Genomic_DNA"/>
</dbReference>
<accession>A0AAE3GRZ9</accession>
<organism evidence="1 2">
    <name type="scientific">Limnofasciculus baicalensis BBK-W-15</name>
    <dbReference type="NCBI Taxonomy" id="2699891"/>
    <lineage>
        <taxon>Bacteria</taxon>
        <taxon>Bacillati</taxon>
        <taxon>Cyanobacteriota</taxon>
        <taxon>Cyanophyceae</taxon>
        <taxon>Coleofasciculales</taxon>
        <taxon>Coleofasciculaceae</taxon>
        <taxon>Limnofasciculus</taxon>
        <taxon>Limnofasciculus baicalensis</taxon>
    </lineage>
</organism>
<gene>
    <name evidence="1" type="ORF">NJ959_03185</name>
</gene>
<dbReference type="AlphaFoldDB" id="A0AAE3GRZ9"/>
<keyword evidence="2" id="KW-1185">Reference proteome</keyword>
<reference evidence="1" key="1">
    <citation type="submission" date="2022-06" db="EMBL/GenBank/DDBJ databases">
        <title>New cyanobacteria of genus Symplocastrum in benthos of Lake Baikal.</title>
        <authorList>
            <person name="Sorokovikova E."/>
            <person name="Tikhonova I."/>
            <person name="Krasnopeev A."/>
            <person name="Evseev P."/>
            <person name="Gladkikh A."/>
            <person name="Belykh O."/>
        </authorList>
    </citation>
    <scope>NUCLEOTIDE SEQUENCE</scope>
    <source>
        <strain evidence="1">BBK-W-15</strain>
    </source>
</reference>
<dbReference type="RefSeq" id="WP_254010293.1">
    <property type="nucleotide sequence ID" value="NZ_JAMZMM010000016.1"/>
</dbReference>
<dbReference type="Proteomes" id="UP001204953">
    <property type="component" value="Unassembled WGS sequence"/>
</dbReference>
<evidence type="ECO:0000313" key="2">
    <source>
        <dbReference type="Proteomes" id="UP001204953"/>
    </source>
</evidence>
<proteinExistence type="predicted"/>
<protein>
    <submittedName>
        <fullName evidence="1">Uncharacterized protein</fullName>
    </submittedName>
</protein>
<name>A0AAE3GRZ9_9CYAN</name>
<sequence>MSKAFNKQLNLPISFTSSGEMVTLREFIKHKNDSPVPLSSLTYTQKAQITAERIRQEPEVKLAMVGAGVIDKERAIAEVESQTPVGQALIEAEQYVIQKLIEEIKKGRLKEIISITHE</sequence>
<evidence type="ECO:0000313" key="1">
    <source>
        <dbReference type="EMBL" id="MCP2727477.1"/>
    </source>
</evidence>
<comment type="caution">
    <text evidence="1">The sequence shown here is derived from an EMBL/GenBank/DDBJ whole genome shotgun (WGS) entry which is preliminary data.</text>
</comment>